<reference evidence="1" key="1">
    <citation type="submission" date="2022-07" db="EMBL/GenBank/DDBJ databases">
        <title>Genome Sequence of Lecanicillium saksenae.</title>
        <authorList>
            <person name="Buettner E."/>
        </authorList>
    </citation>
    <scope>NUCLEOTIDE SEQUENCE</scope>
    <source>
        <strain evidence="1">VT-O1</strain>
    </source>
</reference>
<proteinExistence type="predicted"/>
<dbReference type="Proteomes" id="UP001148737">
    <property type="component" value="Unassembled WGS sequence"/>
</dbReference>
<keyword evidence="2" id="KW-1185">Reference proteome</keyword>
<sequence length="265" mass="30639">MLPDYTFFVHAKKMEFYSMKERWGDIGEVRMFLYTHVIYKYNSDYFCARVPGRYASPRELPVIEPCLLQKLDGANVWPPLEQEIQVCYQPHEFDLHIKRPRLAEYDGSPVIGQYLVHEARVCQVLTSHPHPNIVRFHGCTVGGRNEITGLCFDKYTETLTERIQNGFPVDTKSCMAQIHAAVQHLHAQNLVHNDIVPDNIMFKSFGPSLALVDFDSCTTRGYGLPKKRGPCPPAADSSEFENDYYGMELIHNMLLKYEDKMRCRR</sequence>
<dbReference type="EMBL" id="JANAKD010000414">
    <property type="protein sequence ID" value="KAJ3494101.1"/>
    <property type="molecule type" value="Genomic_DNA"/>
</dbReference>
<evidence type="ECO:0000313" key="2">
    <source>
        <dbReference type="Proteomes" id="UP001148737"/>
    </source>
</evidence>
<protein>
    <submittedName>
        <fullName evidence="1">Uncharacterized protein</fullName>
    </submittedName>
</protein>
<comment type="caution">
    <text evidence="1">The sequence shown here is derived from an EMBL/GenBank/DDBJ whole genome shotgun (WGS) entry which is preliminary data.</text>
</comment>
<name>A0ACC1QWW6_9HYPO</name>
<evidence type="ECO:0000313" key="1">
    <source>
        <dbReference type="EMBL" id="KAJ3494101.1"/>
    </source>
</evidence>
<organism evidence="1 2">
    <name type="scientific">Lecanicillium saksenae</name>
    <dbReference type="NCBI Taxonomy" id="468837"/>
    <lineage>
        <taxon>Eukaryota</taxon>
        <taxon>Fungi</taxon>
        <taxon>Dikarya</taxon>
        <taxon>Ascomycota</taxon>
        <taxon>Pezizomycotina</taxon>
        <taxon>Sordariomycetes</taxon>
        <taxon>Hypocreomycetidae</taxon>
        <taxon>Hypocreales</taxon>
        <taxon>Cordycipitaceae</taxon>
        <taxon>Lecanicillium</taxon>
    </lineage>
</organism>
<gene>
    <name evidence="1" type="ORF">NLG97_g4293</name>
</gene>
<accession>A0ACC1QWW6</accession>